<feature type="region of interest" description="Disordered" evidence="1">
    <location>
        <begin position="318"/>
        <end position="379"/>
    </location>
</feature>
<evidence type="ECO:0008006" key="4">
    <source>
        <dbReference type="Google" id="ProtNLM"/>
    </source>
</evidence>
<accession>A0A2P5DIG8</accession>
<feature type="compositionally biased region" description="Polar residues" evidence="1">
    <location>
        <begin position="8"/>
        <end position="23"/>
    </location>
</feature>
<sequence length="468" mass="51662">MLTDTDFHLSNCNNSWSPSENQNRGQEALSVSGILDHGSISFGRFAAESLEWEKWSVFSHNRCQEELEKFKAPGFVAQKKAYFEEYYRRIRAMKASQAEQQETIGLDLNQDVKSHEVSQAETGVDDAMSKGERKSGYARKIQILDDDSSVNSNSSWESIVQKQEPVTKELLSKNNERASIILDAVSESLCASEIDQPTKETSCSHTRVTRSSDIAHHESLVSNSVKLIASKPKTQGNAASARNRTKSRSRSTEEGIKLSDKKKLSPQEKITEKGESRIVVGKSSKSKAATGDSLILVSSPKQLTETCCSSTTPNASLARNRLESSSSSCKTSQTKLVNSTGRGLANRLPRSRPGYRQSTQSSLKETVSGGLEQKGTDNRLRILHIRNKLKQNSSVEFSERSFNKNRRHKEGEDKSKSTIGRGSKSATTASSSSRNNLKVLRKYQVTVQTQDAELAVTKPGKNVEDSST</sequence>
<keyword evidence="3" id="KW-1185">Reference proteome</keyword>
<gene>
    <name evidence="2" type="ORF">TorRG33x02_250730</name>
</gene>
<name>A0A2P5DIG8_TREOI</name>
<feature type="compositionally biased region" description="Basic and acidic residues" evidence="1">
    <location>
        <begin position="250"/>
        <end position="276"/>
    </location>
</feature>
<reference evidence="3" key="1">
    <citation type="submission" date="2016-06" db="EMBL/GenBank/DDBJ databases">
        <title>Parallel loss of symbiosis genes in relatives of nitrogen-fixing non-legume Parasponia.</title>
        <authorList>
            <person name="Van Velzen R."/>
            <person name="Holmer R."/>
            <person name="Bu F."/>
            <person name="Rutten L."/>
            <person name="Van Zeijl A."/>
            <person name="Liu W."/>
            <person name="Santuari L."/>
            <person name="Cao Q."/>
            <person name="Sharma T."/>
            <person name="Shen D."/>
            <person name="Roswanjaya Y."/>
            <person name="Wardhani T."/>
            <person name="Kalhor M.S."/>
            <person name="Jansen J."/>
            <person name="Van den Hoogen J."/>
            <person name="Gungor B."/>
            <person name="Hartog M."/>
            <person name="Hontelez J."/>
            <person name="Verver J."/>
            <person name="Yang W.-C."/>
            <person name="Schijlen E."/>
            <person name="Repin R."/>
            <person name="Schilthuizen M."/>
            <person name="Schranz E."/>
            <person name="Heidstra R."/>
            <person name="Miyata K."/>
            <person name="Fedorova E."/>
            <person name="Kohlen W."/>
            <person name="Bisseling T."/>
            <person name="Smit S."/>
            <person name="Geurts R."/>
        </authorList>
    </citation>
    <scope>NUCLEOTIDE SEQUENCE [LARGE SCALE GENOMIC DNA]</scope>
    <source>
        <strain evidence="3">cv. RG33-2</strain>
    </source>
</reference>
<organism evidence="2 3">
    <name type="scientific">Trema orientale</name>
    <name type="common">Charcoal tree</name>
    <name type="synonym">Celtis orientalis</name>
    <dbReference type="NCBI Taxonomy" id="63057"/>
    <lineage>
        <taxon>Eukaryota</taxon>
        <taxon>Viridiplantae</taxon>
        <taxon>Streptophyta</taxon>
        <taxon>Embryophyta</taxon>
        <taxon>Tracheophyta</taxon>
        <taxon>Spermatophyta</taxon>
        <taxon>Magnoliopsida</taxon>
        <taxon>eudicotyledons</taxon>
        <taxon>Gunneridae</taxon>
        <taxon>Pentapetalae</taxon>
        <taxon>rosids</taxon>
        <taxon>fabids</taxon>
        <taxon>Rosales</taxon>
        <taxon>Cannabaceae</taxon>
        <taxon>Trema</taxon>
    </lineage>
</organism>
<dbReference type="OrthoDB" id="621651at2759"/>
<feature type="compositionally biased region" description="Polar residues" evidence="1">
    <location>
        <begin position="199"/>
        <end position="212"/>
    </location>
</feature>
<proteinExistence type="predicted"/>
<evidence type="ECO:0000256" key="1">
    <source>
        <dbReference type="SAM" id="MobiDB-lite"/>
    </source>
</evidence>
<dbReference type="AlphaFoldDB" id="A0A2P5DIG8"/>
<evidence type="ECO:0000313" key="3">
    <source>
        <dbReference type="Proteomes" id="UP000237000"/>
    </source>
</evidence>
<dbReference type="STRING" id="63057.A0A2P5DIG8"/>
<feature type="region of interest" description="Disordered" evidence="1">
    <location>
        <begin position="393"/>
        <end position="436"/>
    </location>
</feature>
<dbReference type="InParanoid" id="A0A2P5DIG8"/>
<dbReference type="EMBL" id="JXTC01000268">
    <property type="protein sequence ID" value="PON73097.1"/>
    <property type="molecule type" value="Genomic_DNA"/>
</dbReference>
<comment type="caution">
    <text evidence="2">The sequence shown here is derived from an EMBL/GenBank/DDBJ whole genome shotgun (WGS) entry which is preliminary data.</text>
</comment>
<dbReference type="PANTHER" id="PTHR47067:SF4">
    <property type="entry name" value="PROTEIN WVD2-LIKE 7 ISOFORM X1"/>
    <property type="match status" value="1"/>
</dbReference>
<evidence type="ECO:0000313" key="2">
    <source>
        <dbReference type="EMBL" id="PON73097.1"/>
    </source>
</evidence>
<protein>
    <recommendedName>
        <fullName evidence="4">Protein WVD2-like 7</fullName>
    </recommendedName>
</protein>
<feature type="compositionally biased region" description="Polar residues" evidence="1">
    <location>
        <begin position="232"/>
        <end position="242"/>
    </location>
</feature>
<feature type="region of interest" description="Disordered" evidence="1">
    <location>
        <begin position="1"/>
        <end position="23"/>
    </location>
</feature>
<feature type="compositionally biased region" description="Low complexity" evidence="1">
    <location>
        <begin position="420"/>
        <end position="436"/>
    </location>
</feature>
<dbReference type="InterPro" id="IPR044216">
    <property type="entry name" value="WDL7"/>
</dbReference>
<dbReference type="Proteomes" id="UP000237000">
    <property type="component" value="Unassembled WGS sequence"/>
</dbReference>
<feature type="region of interest" description="Disordered" evidence="1">
    <location>
        <begin position="195"/>
        <end position="285"/>
    </location>
</feature>
<dbReference type="PANTHER" id="PTHR47067">
    <property type="entry name" value="TPX2 (TARGETING PROTEIN FOR XKLP2) PROTEIN FAMILY-RELATED"/>
    <property type="match status" value="1"/>
</dbReference>
<feature type="compositionally biased region" description="Polar residues" evidence="1">
    <location>
        <begin position="356"/>
        <end position="365"/>
    </location>
</feature>
<feature type="compositionally biased region" description="Polar residues" evidence="1">
    <location>
        <begin position="329"/>
        <end position="341"/>
    </location>
</feature>